<evidence type="ECO:0000256" key="7">
    <source>
        <dbReference type="RuleBase" id="RU003903"/>
    </source>
</evidence>
<feature type="domain" description="Pyrroline-5-carboxylate reductase dimerisation" evidence="9">
    <location>
        <begin position="166"/>
        <end position="271"/>
    </location>
</feature>
<dbReference type="AlphaFoldDB" id="A0A1T0B5X8"/>
<dbReference type="InterPro" id="IPR036291">
    <property type="entry name" value="NAD(P)-bd_dom_sf"/>
</dbReference>
<dbReference type="InterPro" id="IPR053790">
    <property type="entry name" value="P5CR-like_CS"/>
</dbReference>
<protein>
    <recommendedName>
        <fullName evidence="4 5">Pyrroline-5-carboxylate reductase</fullName>
        <shortName evidence="4">P5C reductase</shortName>
        <shortName evidence="4">P5CR</shortName>
        <ecNumber evidence="4 5">1.5.1.2</ecNumber>
    </recommendedName>
    <alternativeName>
        <fullName evidence="4">PCA reductase</fullName>
    </alternativeName>
</protein>
<dbReference type="PANTHER" id="PTHR11645">
    <property type="entry name" value="PYRROLINE-5-CARBOXYLATE REDUCTASE"/>
    <property type="match status" value="1"/>
</dbReference>
<evidence type="ECO:0000256" key="4">
    <source>
        <dbReference type="HAMAP-Rule" id="MF_01925"/>
    </source>
</evidence>
<comment type="function">
    <text evidence="4">Catalyzes the reduction of 1-pyrroline-5-carboxylate (PCA) to L-proline.</text>
</comment>
<dbReference type="EMBL" id="MUYB01000013">
    <property type="protein sequence ID" value="OOS05538.1"/>
    <property type="molecule type" value="Genomic_DNA"/>
</dbReference>
<dbReference type="Gene3D" id="1.10.3730.10">
    <property type="entry name" value="ProC C-terminal domain-like"/>
    <property type="match status" value="1"/>
</dbReference>
<dbReference type="InterPro" id="IPR000304">
    <property type="entry name" value="Pyrroline-COOH_reductase"/>
</dbReference>
<proteinExistence type="inferred from homology"/>
<keyword evidence="4 7" id="KW-0641">Proline biosynthesis</keyword>
<feature type="domain" description="Pyrroline-5-carboxylate reductase catalytic N-terminal" evidence="8">
    <location>
        <begin position="6"/>
        <end position="102"/>
    </location>
</feature>
<dbReference type="SUPFAM" id="SSF48179">
    <property type="entry name" value="6-phosphogluconate dehydrogenase C-terminal domain-like"/>
    <property type="match status" value="1"/>
</dbReference>
<comment type="pathway">
    <text evidence="4 7">Amino-acid biosynthesis; L-proline biosynthesis; L-proline from L-glutamate 5-semialdehyde: step 1/1.</text>
</comment>
<dbReference type="PIRSF" id="PIRSF000193">
    <property type="entry name" value="Pyrrol-5-carb_rd"/>
    <property type="match status" value="1"/>
</dbReference>
<dbReference type="GO" id="GO:0004735">
    <property type="term" value="F:pyrroline-5-carboxylate reductase activity"/>
    <property type="evidence" value="ECO:0007669"/>
    <property type="project" value="UniProtKB-UniRule"/>
</dbReference>
<evidence type="ECO:0000256" key="6">
    <source>
        <dbReference type="PIRSR" id="PIRSR000193-1"/>
    </source>
</evidence>
<sequence length="275" mass="29926">MQEQSICFIGGGNMAQAIISGLLKNHYPAQLIQVCTPHPEKLAKFSAQQINLVESSIPNNQQAVEKAEVIILAVKPQIIPLVCEQLSQLDFNQKLVISVAAGISTARLSQLLPSARYIVRTMPNTPALVSAGMTGLFSADTLPLEYRNFAQELMRSLGTICWINEESQMHAITAGSGSSPAYFFLFMEAMQQALMEMKLDADTARLLVQQSALGAAKMVIENPDISLATLRENVTSKGGTTAAALAVFEQQQFQSTVQQAMQACVARSQEMEKLF</sequence>
<dbReference type="EC" id="1.5.1.2" evidence="4 5"/>
<dbReference type="PROSITE" id="PS00521">
    <property type="entry name" value="P5CR"/>
    <property type="match status" value="1"/>
</dbReference>
<dbReference type="OrthoDB" id="9805754at2"/>
<keyword evidence="2 4" id="KW-0521">NADP</keyword>
<name>A0A1T0B5X8_9PAST</name>
<dbReference type="PANTHER" id="PTHR11645:SF0">
    <property type="entry name" value="PYRROLINE-5-CARBOXYLATE REDUCTASE 3"/>
    <property type="match status" value="1"/>
</dbReference>
<gene>
    <name evidence="4" type="primary">proC</name>
    <name evidence="10" type="ORF">B0188_03770</name>
</gene>
<reference evidence="10 11" key="1">
    <citation type="submission" date="2017-02" db="EMBL/GenBank/DDBJ databases">
        <title>Draft genome sequence of Haemophilus felis CCUG 31170 type strain.</title>
        <authorList>
            <person name="Engstrom-Jakobsson H."/>
            <person name="Salva-Serra F."/>
            <person name="Thorell K."/>
            <person name="Gonzales-Siles L."/>
            <person name="Karlsson R."/>
            <person name="Boulund F."/>
            <person name="Engstrand L."/>
            <person name="Kristiansson E."/>
            <person name="Moore E."/>
        </authorList>
    </citation>
    <scope>NUCLEOTIDE SEQUENCE [LARGE SCALE GENOMIC DNA]</scope>
    <source>
        <strain evidence="10 11">CCUG 31170</strain>
    </source>
</reference>
<dbReference type="InterPro" id="IPR029036">
    <property type="entry name" value="P5CR_dimer"/>
</dbReference>
<dbReference type="Pfam" id="PF14748">
    <property type="entry name" value="P5CR_dimer"/>
    <property type="match status" value="1"/>
</dbReference>
<evidence type="ECO:0000256" key="3">
    <source>
        <dbReference type="ARBA" id="ARBA00023002"/>
    </source>
</evidence>
<organism evidence="10 11">
    <name type="scientific">[Haemophilus] felis</name>
    <dbReference type="NCBI Taxonomy" id="123822"/>
    <lineage>
        <taxon>Bacteria</taxon>
        <taxon>Pseudomonadati</taxon>
        <taxon>Pseudomonadota</taxon>
        <taxon>Gammaproteobacteria</taxon>
        <taxon>Pasteurellales</taxon>
        <taxon>Pasteurellaceae</taxon>
    </lineage>
</organism>
<evidence type="ECO:0000256" key="2">
    <source>
        <dbReference type="ARBA" id="ARBA00022857"/>
    </source>
</evidence>
<comment type="caution">
    <text evidence="10">The sequence shown here is derived from an EMBL/GenBank/DDBJ whole genome shotgun (WGS) entry which is preliminary data.</text>
</comment>
<dbReference type="GO" id="GO:0055129">
    <property type="term" value="P:L-proline biosynthetic process"/>
    <property type="evidence" value="ECO:0007669"/>
    <property type="project" value="UniProtKB-UniRule"/>
</dbReference>
<dbReference type="Pfam" id="PF03807">
    <property type="entry name" value="F420_oxidored"/>
    <property type="match status" value="1"/>
</dbReference>
<dbReference type="InterPro" id="IPR008927">
    <property type="entry name" value="6-PGluconate_DH-like_C_sf"/>
</dbReference>
<evidence type="ECO:0000313" key="11">
    <source>
        <dbReference type="Proteomes" id="UP000190023"/>
    </source>
</evidence>
<keyword evidence="3 4" id="KW-0560">Oxidoreductase</keyword>
<feature type="binding site" evidence="6">
    <location>
        <begin position="73"/>
        <end position="76"/>
    </location>
    <ligand>
        <name>NADP(+)</name>
        <dbReference type="ChEBI" id="CHEBI:58349"/>
    </ligand>
</feature>
<dbReference type="Gene3D" id="3.40.50.720">
    <property type="entry name" value="NAD(P)-binding Rossmann-like Domain"/>
    <property type="match status" value="1"/>
</dbReference>
<dbReference type="HAMAP" id="MF_01925">
    <property type="entry name" value="P5C_reductase"/>
    <property type="match status" value="1"/>
</dbReference>
<comment type="catalytic activity">
    <reaction evidence="4">
        <text>L-proline + NAD(+) = (S)-1-pyrroline-5-carboxylate + NADH + 2 H(+)</text>
        <dbReference type="Rhea" id="RHEA:14105"/>
        <dbReference type="ChEBI" id="CHEBI:15378"/>
        <dbReference type="ChEBI" id="CHEBI:17388"/>
        <dbReference type="ChEBI" id="CHEBI:57540"/>
        <dbReference type="ChEBI" id="CHEBI:57945"/>
        <dbReference type="ChEBI" id="CHEBI:60039"/>
        <dbReference type="EC" id="1.5.1.2"/>
    </reaction>
</comment>
<dbReference type="InterPro" id="IPR028939">
    <property type="entry name" value="P5C_Rdtase_cat_N"/>
</dbReference>
<dbReference type="FunFam" id="1.10.3730.10:FF:000001">
    <property type="entry name" value="Pyrroline-5-carboxylate reductase"/>
    <property type="match status" value="1"/>
</dbReference>
<evidence type="ECO:0000256" key="1">
    <source>
        <dbReference type="ARBA" id="ARBA00005525"/>
    </source>
</evidence>
<keyword evidence="4" id="KW-0963">Cytoplasm</keyword>
<dbReference type="GO" id="GO:0005737">
    <property type="term" value="C:cytoplasm"/>
    <property type="evidence" value="ECO:0007669"/>
    <property type="project" value="UniProtKB-SubCell"/>
</dbReference>
<accession>A0A1T0B5X8</accession>
<dbReference type="NCBIfam" id="TIGR00112">
    <property type="entry name" value="proC"/>
    <property type="match status" value="1"/>
</dbReference>
<keyword evidence="4 7" id="KW-0028">Amino-acid biosynthesis</keyword>
<comment type="subcellular location">
    <subcellularLocation>
        <location evidence="4">Cytoplasm</location>
    </subcellularLocation>
</comment>
<dbReference type="STRING" id="123822.B0188_03770"/>
<evidence type="ECO:0000259" key="9">
    <source>
        <dbReference type="Pfam" id="PF14748"/>
    </source>
</evidence>
<feature type="binding site" evidence="6">
    <location>
        <begin position="9"/>
        <end position="14"/>
    </location>
    <ligand>
        <name>NADP(+)</name>
        <dbReference type="ChEBI" id="CHEBI:58349"/>
    </ligand>
</feature>
<evidence type="ECO:0000313" key="10">
    <source>
        <dbReference type="EMBL" id="OOS05538.1"/>
    </source>
</evidence>
<dbReference type="Proteomes" id="UP000190023">
    <property type="component" value="Unassembled WGS sequence"/>
</dbReference>
<evidence type="ECO:0000256" key="5">
    <source>
        <dbReference type="NCBIfam" id="TIGR00112"/>
    </source>
</evidence>
<dbReference type="SUPFAM" id="SSF51735">
    <property type="entry name" value="NAD(P)-binding Rossmann-fold domains"/>
    <property type="match status" value="1"/>
</dbReference>
<feature type="binding site" evidence="6">
    <location>
        <position position="36"/>
    </location>
    <ligand>
        <name>NADP(+)</name>
        <dbReference type="ChEBI" id="CHEBI:58349"/>
    </ligand>
</feature>
<comment type="catalytic activity">
    <reaction evidence="4 7">
        <text>L-proline + NADP(+) = (S)-1-pyrroline-5-carboxylate + NADPH + 2 H(+)</text>
        <dbReference type="Rhea" id="RHEA:14109"/>
        <dbReference type="ChEBI" id="CHEBI:15378"/>
        <dbReference type="ChEBI" id="CHEBI:17388"/>
        <dbReference type="ChEBI" id="CHEBI:57783"/>
        <dbReference type="ChEBI" id="CHEBI:58349"/>
        <dbReference type="ChEBI" id="CHEBI:60039"/>
        <dbReference type="EC" id="1.5.1.2"/>
    </reaction>
</comment>
<dbReference type="UniPathway" id="UPA00098">
    <property type="reaction ID" value="UER00361"/>
</dbReference>
<feature type="binding site" evidence="6">
    <location>
        <position position="60"/>
    </location>
    <ligand>
        <name>NADPH</name>
        <dbReference type="ChEBI" id="CHEBI:57783"/>
    </ligand>
</feature>
<keyword evidence="11" id="KW-1185">Reference proteome</keyword>
<comment type="similarity">
    <text evidence="1 4 7">Belongs to the pyrroline-5-carboxylate reductase family.</text>
</comment>
<evidence type="ECO:0000259" key="8">
    <source>
        <dbReference type="Pfam" id="PF03807"/>
    </source>
</evidence>